<feature type="active site" description="Proton acceptor" evidence="12">
    <location>
        <position position="327"/>
    </location>
</feature>
<dbReference type="GO" id="GO:0006006">
    <property type="term" value="P:glucose metabolic process"/>
    <property type="evidence" value="ECO:0007669"/>
    <property type="project" value="TreeGrafter"/>
</dbReference>
<evidence type="ECO:0000256" key="1">
    <source>
        <dbReference type="ARBA" id="ARBA00001614"/>
    </source>
</evidence>
<evidence type="ECO:0000256" key="2">
    <source>
        <dbReference type="ARBA" id="ARBA00001913"/>
    </source>
</evidence>
<feature type="binding site" evidence="13">
    <location>
        <position position="262"/>
    </location>
    <ligand>
        <name>beta-D-galactose</name>
        <dbReference type="ChEBI" id="CHEBI:27667"/>
    </ligand>
</feature>
<comment type="cofactor">
    <cofactor evidence="2">
        <name>Ca(2+)</name>
        <dbReference type="ChEBI" id="CHEBI:29108"/>
    </cofactor>
</comment>
<dbReference type="UniPathway" id="UPA00242"/>
<evidence type="ECO:0000256" key="7">
    <source>
        <dbReference type="ARBA" id="ARBA00014165"/>
    </source>
</evidence>
<evidence type="ECO:0000256" key="6">
    <source>
        <dbReference type="ARBA" id="ARBA00013185"/>
    </source>
</evidence>
<comment type="catalytic activity">
    <reaction evidence="1 11">
        <text>alpha-D-glucose = beta-D-glucose</text>
        <dbReference type="Rhea" id="RHEA:10264"/>
        <dbReference type="ChEBI" id="CHEBI:15903"/>
        <dbReference type="ChEBI" id="CHEBI:17925"/>
        <dbReference type="EC" id="5.1.3.3"/>
    </reaction>
</comment>
<accession>A0A1H9IPL0</accession>
<keyword evidence="9 11" id="KW-0413">Isomerase</keyword>
<evidence type="ECO:0000256" key="11">
    <source>
        <dbReference type="PIRNR" id="PIRNR005096"/>
    </source>
</evidence>
<evidence type="ECO:0000256" key="12">
    <source>
        <dbReference type="PIRSR" id="PIRSR005096-1"/>
    </source>
</evidence>
<gene>
    <name evidence="15" type="ORF">SAMN05444359_11586</name>
</gene>
<feature type="binding site" evidence="14">
    <location>
        <begin position="192"/>
        <end position="194"/>
    </location>
    <ligand>
        <name>beta-D-galactose</name>
        <dbReference type="ChEBI" id="CHEBI:27667"/>
    </ligand>
</feature>
<dbReference type="GO" id="GO:0004034">
    <property type="term" value="F:aldose 1-epimerase activity"/>
    <property type="evidence" value="ECO:0007669"/>
    <property type="project" value="UniProtKB-EC"/>
</dbReference>
<dbReference type="GO" id="GO:0005737">
    <property type="term" value="C:cytoplasm"/>
    <property type="evidence" value="ECO:0007669"/>
    <property type="project" value="TreeGrafter"/>
</dbReference>
<organism evidence="15 16">
    <name type="scientific">Neolewinella agarilytica</name>
    <dbReference type="NCBI Taxonomy" id="478744"/>
    <lineage>
        <taxon>Bacteria</taxon>
        <taxon>Pseudomonadati</taxon>
        <taxon>Bacteroidota</taxon>
        <taxon>Saprospiria</taxon>
        <taxon>Saprospirales</taxon>
        <taxon>Lewinellaceae</taxon>
        <taxon>Neolewinella</taxon>
    </lineage>
</organism>
<dbReference type="PANTHER" id="PTHR10091:SF0">
    <property type="entry name" value="GALACTOSE MUTAROTASE"/>
    <property type="match status" value="1"/>
</dbReference>
<dbReference type="AlphaFoldDB" id="A0A1H9IPL0"/>
<feature type="binding site" evidence="14">
    <location>
        <begin position="92"/>
        <end position="93"/>
    </location>
    <ligand>
        <name>beta-D-galactose</name>
        <dbReference type="ChEBI" id="CHEBI:27667"/>
    </ligand>
</feature>
<dbReference type="Gene3D" id="2.70.98.10">
    <property type="match status" value="1"/>
</dbReference>
<comment type="similarity">
    <text evidence="4 11">Belongs to the aldose epimerase family.</text>
</comment>
<dbReference type="PANTHER" id="PTHR10091">
    <property type="entry name" value="ALDOSE-1-EPIMERASE"/>
    <property type="match status" value="1"/>
</dbReference>
<reference evidence="16" key="1">
    <citation type="submission" date="2016-10" db="EMBL/GenBank/DDBJ databases">
        <authorList>
            <person name="Varghese N."/>
            <person name="Submissions S."/>
        </authorList>
    </citation>
    <scope>NUCLEOTIDE SEQUENCE [LARGE SCALE GENOMIC DNA]</scope>
    <source>
        <strain evidence="16">DSM 24740</strain>
    </source>
</reference>
<evidence type="ECO:0000256" key="9">
    <source>
        <dbReference type="ARBA" id="ARBA00023235"/>
    </source>
</evidence>
<name>A0A1H9IPL0_9BACT</name>
<feature type="active site" description="Proton donor" evidence="12">
    <location>
        <position position="192"/>
    </location>
</feature>
<dbReference type="GO" id="GO:0033499">
    <property type="term" value="P:galactose catabolic process via UDP-galactose, Leloir pathway"/>
    <property type="evidence" value="ECO:0007669"/>
    <property type="project" value="TreeGrafter"/>
</dbReference>
<comment type="pathway">
    <text evidence="3 11">Carbohydrate metabolism; hexose metabolism.</text>
</comment>
<evidence type="ECO:0000256" key="8">
    <source>
        <dbReference type="ARBA" id="ARBA00022837"/>
    </source>
</evidence>
<dbReference type="InterPro" id="IPR018052">
    <property type="entry name" value="Ald1_epimerase_CS"/>
</dbReference>
<dbReference type="InterPro" id="IPR011013">
    <property type="entry name" value="Gal_mutarotase_sf_dom"/>
</dbReference>
<dbReference type="GO" id="GO:0030246">
    <property type="term" value="F:carbohydrate binding"/>
    <property type="evidence" value="ECO:0007669"/>
    <property type="project" value="InterPro"/>
</dbReference>
<dbReference type="InterPro" id="IPR015443">
    <property type="entry name" value="Aldose_1-epimerase"/>
</dbReference>
<dbReference type="OrthoDB" id="9779408at2"/>
<dbReference type="InterPro" id="IPR008183">
    <property type="entry name" value="Aldose_1/G6P_1-epimerase"/>
</dbReference>
<dbReference type="PIRSF" id="PIRSF005096">
    <property type="entry name" value="GALM"/>
    <property type="match status" value="1"/>
</dbReference>
<evidence type="ECO:0000256" key="14">
    <source>
        <dbReference type="PIRSR" id="PIRSR005096-3"/>
    </source>
</evidence>
<sequence>MNRPRPNATSKPVNSSLMPTITSTAWGESPAGKVSLFELTNDQGNTLSLTNYGGIVTSIVMQGKEMVIGFDNLESYLGEHPYYGALVGRYGNRIGGSQFSLDGKTFMLEPNNNGNQLHGGPRGFNDHLWGVDTATTAEAAIVTLSHISPDGDQGFPGELRVSCRYEWTNDNELRLYYEARTNKPTIVNLTNHTYFNIGNEENILQQTLHLKADRFTPVNDEMIPFGENLSVRGTPFDFTTAKEIGRDIMADHPQIALANGYDHNFELNDYDGSLKEFALVTDPASGRKLRCFTTEPGVQIFTANFAAGQFKGRGGTDLPTYGAICLETQHFPDSPNQANFKTPRLDPGQVYSTTTVYRFE</sequence>
<keyword evidence="8" id="KW-0106">Calcium</keyword>
<dbReference type="SUPFAM" id="SSF74650">
    <property type="entry name" value="Galactose mutarotase-like"/>
    <property type="match status" value="1"/>
</dbReference>
<dbReference type="EC" id="5.1.3.3" evidence="6 11"/>
<dbReference type="Proteomes" id="UP000199021">
    <property type="component" value="Unassembled WGS sequence"/>
</dbReference>
<evidence type="ECO:0000313" key="15">
    <source>
        <dbReference type="EMBL" id="SEQ76457.1"/>
    </source>
</evidence>
<dbReference type="InParanoid" id="A0A1H9IPL0"/>
<evidence type="ECO:0000313" key="16">
    <source>
        <dbReference type="Proteomes" id="UP000199021"/>
    </source>
</evidence>
<protein>
    <recommendedName>
        <fullName evidence="7 11">Aldose 1-epimerase</fullName>
        <ecNumber evidence="6 11">5.1.3.3</ecNumber>
    </recommendedName>
</protein>
<evidence type="ECO:0000256" key="3">
    <source>
        <dbReference type="ARBA" id="ARBA00005028"/>
    </source>
</evidence>
<keyword evidence="10 11" id="KW-0119">Carbohydrate metabolism</keyword>
<dbReference type="InterPro" id="IPR014718">
    <property type="entry name" value="GH-type_carb-bd"/>
</dbReference>
<evidence type="ECO:0000256" key="13">
    <source>
        <dbReference type="PIRSR" id="PIRSR005096-2"/>
    </source>
</evidence>
<dbReference type="InterPro" id="IPR047215">
    <property type="entry name" value="Galactose_mutarotase-like"/>
</dbReference>
<dbReference type="CDD" id="cd09019">
    <property type="entry name" value="galactose_mutarotase_like"/>
    <property type="match status" value="1"/>
</dbReference>
<keyword evidence="16" id="KW-1185">Reference proteome</keyword>
<dbReference type="STRING" id="478744.SAMN05444359_11586"/>
<comment type="subunit">
    <text evidence="5">Monomer.</text>
</comment>
<proteinExistence type="inferred from homology"/>
<dbReference type="Pfam" id="PF01263">
    <property type="entry name" value="Aldose_epim"/>
    <property type="match status" value="1"/>
</dbReference>
<evidence type="ECO:0000256" key="4">
    <source>
        <dbReference type="ARBA" id="ARBA00006206"/>
    </source>
</evidence>
<dbReference type="NCBIfam" id="NF008277">
    <property type="entry name" value="PRK11055.1"/>
    <property type="match status" value="1"/>
</dbReference>
<dbReference type="PROSITE" id="PS00545">
    <property type="entry name" value="ALDOSE_1_EPIMERASE"/>
    <property type="match status" value="1"/>
</dbReference>
<evidence type="ECO:0000256" key="10">
    <source>
        <dbReference type="ARBA" id="ARBA00023277"/>
    </source>
</evidence>
<evidence type="ECO:0000256" key="5">
    <source>
        <dbReference type="ARBA" id="ARBA00011245"/>
    </source>
</evidence>
<dbReference type="EMBL" id="FOFB01000015">
    <property type="protein sequence ID" value="SEQ76457.1"/>
    <property type="molecule type" value="Genomic_DNA"/>
</dbReference>